<feature type="transmembrane region" description="Helical" evidence="3">
    <location>
        <begin position="111"/>
        <end position="130"/>
    </location>
</feature>
<protein>
    <recommendedName>
        <fullName evidence="2">Anti-sigma-W factor RsiW</fullName>
    </recommendedName>
</protein>
<feature type="domain" description="Putative zinc-finger" evidence="4">
    <location>
        <begin position="8"/>
        <end position="35"/>
    </location>
</feature>
<comment type="similarity">
    <text evidence="1">Belongs to the zinc-associated anti-sigma factor (ZAS) superfamily. Anti-sigma-W factor family.</text>
</comment>
<keyword evidence="3" id="KW-1133">Transmembrane helix</keyword>
<name>A0A4R2RZU4_9BACL</name>
<dbReference type="AlphaFoldDB" id="A0A4R2RZU4"/>
<dbReference type="Proteomes" id="UP000294746">
    <property type="component" value="Unassembled WGS sequence"/>
</dbReference>
<evidence type="ECO:0000256" key="1">
    <source>
        <dbReference type="ARBA" id="ARBA00024353"/>
    </source>
</evidence>
<dbReference type="Pfam" id="PF13490">
    <property type="entry name" value="zf-HC2"/>
    <property type="match status" value="1"/>
</dbReference>
<evidence type="ECO:0000313" key="6">
    <source>
        <dbReference type="Proteomes" id="UP000294746"/>
    </source>
</evidence>
<sequence>MVCKDEMLMQAYLDGELTRDERKQIALHIEKCPECLARMNEMKDLEDWARIHITDSFPRVDEALSIDVDRAWVGVSEQIEIEEKQMRQPIQIQEKSVKGRWTNMKRNTKRWISGVAAAAVVIGGFSIPQVQAAASDLLSVFRVNKVEMVKLTEKDLQDMESFLQNKELGNLDLKGMGKIWTEGEQKKDRDRQYDTYEQAVKKGESLPKKPEGYEVEHINVTDPMKVNFQLNTEKVNKVLKQLGAKVDLESKLNGKTFSVEVPKTTEMTLKAKNHDFRYMVASTPQLTVDKDVDVAKLRDSILSLPFIPTDLKKQLMAIQDWQNTLPIPVVEGMGKTTEVQVNGTKGLMMKEERGAAVLLWQKDGKIHTLSVYQNGSDQLIELAKKLDK</sequence>
<keyword evidence="3" id="KW-0472">Membrane</keyword>
<reference evidence="5 6" key="1">
    <citation type="submission" date="2019-03" db="EMBL/GenBank/DDBJ databases">
        <title>Genomic Encyclopedia of Type Strains, Phase IV (KMG-IV): sequencing the most valuable type-strain genomes for metagenomic binning, comparative biology and taxonomic classification.</title>
        <authorList>
            <person name="Goeker M."/>
        </authorList>
    </citation>
    <scope>NUCLEOTIDE SEQUENCE [LARGE SCALE GENOMIC DNA]</scope>
    <source>
        <strain evidence="5 6">DSM 46831</strain>
    </source>
</reference>
<organism evidence="5 6">
    <name type="scientific">Baia soyae</name>
    <dbReference type="NCBI Taxonomy" id="1544746"/>
    <lineage>
        <taxon>Bacteria</taxon>
        <taxon>Bacillati</taxon>
        <taxon>Bacillota</taxon>
        <taxon>Bacilli</taxon>
        <taxon>Bacillales</taxon>
        <taxon>Thermoactinomycetaceae</taxon>
        <taxon>Baia</taxon>
    </lineage>
</organism>
<dbReference type="RefSeq" id="WP_131848412.1">
    <property type="nucleotide sequence ID" value="NZ_SLXV01000011.1"/>
</dbReference>
<dbReference type="OrthoDB" id="2079550at2"/>
<evidence type="ECO:0000256" key="2">
    <source>
        <dbReference type="ARBA" id="ARBA00024438"/>
    </source>
</evidence>
<dbReference type="EMBL" id="SLXV01000011">
    <property type="protein sequence ID" value="TCP69208.1"/>
    <property type="molecule type" value="Genomic_DNA"/>
</dbReference>
<accession>A0A4R2RZU4</accession>
<comment type="caution">
    <text evidence="5">The sequence shown here is derived from an EMBL/GenBank/DDBJ whole genome shotgun (WGS) entry which is preliminary data.</text>
</comment>
<keyword evidence="6" id="KW-1185">Reference proteome</keyword>
<evidence type="ECO:0000256" key="3">
    <source>
        <dbReference type="SAM" id="Phobius"/>
    </source>
</evidence>
<dbReference type="InterPro" id="IPR027383">
    <property type="entry name" value="Znf_put"/>
</dbReference>
<proteinExistence type="inferred from homology"/>
<evidence type="ECO:0000259" key="4">
    <source>
        <dbReference type="Pfam" id="PF13490"/>
    </source>
</evidence>
<dbReference type="InterPro" id="IPR041916">
    <property type="entry name" value="Anti_sigma_zinc_sf"/>
</dbReference>
<gene>
    <name evidence="5" type="ORF">EDD57_1114</name>
</gene>
<evidence type="ECO:0000313" key="5">
    <source>
        <dbReference type="EMBL" id="TCP69208.1"/>
    </source>
</evidence>
<keyword evidence="3" id="KW-0812">Transmembrane</keyword>
<dbReference type="Gene3D" id="1.10.10.1320">
    <property type="entry name" value="Anti-sigma factor, zinc-finger domain"/>
    <property type="match status" value="1"/>
</dbReference>